<dbReference type="PANTHER" id="PTHR33103">
    <property type="entry name" value="OS01G0153900 PROTEIN"/>
    <property type="match status" value="1"/>
</dbReference>
<sequence length="186" mass="20354">MEGPKFQSHFHIGFSSAEQGGGIFVKESAGFIVTDDLRVMSPLLVASNLVFTKLGAMNENSTTEQKTLNIGAHEVLKLLLRSLVSKKPLSKTLLKLDPAPIPNPNLSLDQLILTSIESLLLGDIMNEEEEEKIVVKLTVSVSKDIVYYAEAGEDFANLPLSFLTVPLGFILKHLRDASFKGCIDQL</sequence>
<keyword evidence="1" id="KW-1185">Reference proteome</keyword>
<organism evidence="1 2">
    <name type="scientific">Prunus avium</name>
    <name type="common">Cherry</name>
    <name type="synonym">Cerasus avium</name>
    <dbReference type="NCBI Taxonomy" id="42229"/>
    <lineage>
        <taxon>Eukaryota</taxon>
        <taxon>Viridiplantae</taxon>
        <taxon>Streptophyta</taxon>
        <taxon>Embryophyta</taxon>
        <taxon>Tracheophyta</taxon>
        <taxon>Spermatophyta</taxon>
        <taxon>Magnoliopsida</taxon>
        <taxon>eudicotyledons</taxon>
        <taxon>Gunneridae</taxon>
        <taxon>Pentapetalae</taxon>
        <taxon>rosids</taxon>
        <taxon>fabids</taxon>
        <taxon>Rosales</taxon>
        <taxon>Rosaceae</taxon>
        <taxon>Amygdaloideae</taxon>
        <taxon>Amygdaleae</taxon>
        <taxon>Prunus</taxon>
    </lineage>
</organism>
<dbReference type="Pfam" id="PF05056">
    <property type="entry name" value="DUF674"/>
    <property type="match status" value="1"/>
</dbReference>
<accession>A0A6P5SMU3</accession>
<gene>
    <name evidence="2" type="primary">LOC110759651</name>
</gene>
<dbReference type="RefSeq" id="XP_021817429.1">
    <property type="nucleotide sequence ID" value="XM_021961737.1"/>
</dbReference>
<dbReference type="InterPro" id="IPR007750">
    <property type="entry name" value="DUF674"/>
</dbReference>
<evidence type="ECO:0000313" key="1">
    <source>
        <dbReference type="Proteomes" id="UP000515124"/>
    </source>
</evidence>
<protein>
    <submittedName>
        <fullName evidence="2">Uncharacterized protein LOC110759651</fullName>
    </submittedName>
</protein>
<dbReference type="GeneID" id="110759651"/>
<evidence type="ECO:0000313" key="2">
    <source>
        <dbReference type="RefSeq" id="XP_021817429.1"/>
    </source>
</evidence>
<dbReference type="AlphaFoldDB" id="A0A6P5SMU3"/>
<dbReference type="KEGG" id="pavi:110759651"/>
<dbReference type="Proteomes" id="UP000515124">
    <property type="component" value="Unplaced"/>
</dbReference>
<dbReference type="PANTHER" id="PTHR33103:SF27">
    <property type="entry name" value="OS04G0594700 PROTEIN"/>
    <property type="match status" value="1"/>
</dbReference>
<proteinExistence type="predicted"/>
<reference evidence="2" key="1">
    <citation type="submission" date="2025-08" db="UniProtKB">
        <authorList>
            <consortium name="RefSeq"/>
        </authorList>
    </citation>
    <scope>IDENTIFICATION</scope>
</reference>
<name>A0A6P5SMU3_PRUAV</name>